<evidence type="ECO:0000313" key="2">
    <source>
        <dbReference type="Proteomes" id="UP000322873"/>
    </source>
</evidence>
<comment type="caution">
    <text evidence="1">The sequence shown here is derived from an EMBL/GenBank/DDBJ whole genome shotgun (WGS) entry which is preliminary data.</text>
</comment>
<proteinExistence type="predicted"/>
<sequence length="203" mass="22178">MLTAEEHLVDVLLNRKPRRKTNQPKISTKPNCTIARTPGQQTATIIDANPAIKHPSPIIVTTLQYSEVNARHQLTIFPTNLSSAARIKVMSLENEAKIDKVMERVTGINCRRGLGMQSEDIASGLSYGYGFYWTCCNDICAKARVMGNLGGVMEVTVKGPCKRKNSLAEEKCGECGHSICAICEKIAECAGSNKEKRGGHLTD</sequence>
<evidence type="ECO:0000313" key="1">
    <source>
        <dbReference type="EMBL" id="KAA8570979.1"/>
    </source>
</evidence>
<gene>
    <name evidence="1" type="ORF">EYC84_000352</name>
</gene>
<dbReference type="VEuPathDB" id="FungiDB:MFRU_028g00260"/>
<accession>A0A5M9JSD4</accession>
<dbReference type="AlphaFoldDB" id="A0A5M9JSD4"/>
<dbReference type="Proteomes" id="UP000322873">
    <property type="component" value="Unassembled WGS sequence"/>
</dbReference>
<organism evidence="1 2">
    <name type="scientific">Monilinia fructicola</name>
    <name type="common">Brown rot fungus</name>
    <name type="synonym">Ciboria fructicola</name>
    <dbReference type="NCBI Taxonomy" id="38448"/>
    <lineage>
        <taxon>Eukaryota</taxon>
        <taxon>Fungi</taxon>
        <taxon>Dikarya</taxon>
        <taxon>Ascomycota</taxon>
        <taxon>Pezizomycotina</taxon>
        <taxon>Leotiomycetes</taxon>
        <taxon>Helotiales</taxon>
        <taxon>Sclerotiniaceae</taxon>
        <taxon>Monilinia</taxon>
    </lineage>
</organism>
<protein>
    <submittedName>
        <fullName evidence="1">Uncharacterized protein</fullName>
    </submittedName>
</protein>
<dbReference type="EMBL" id="VICG01000006">
    <property type="protein sequence ID" value="KAA8570979.1"/>
    <property type="molecule type" value="Genomic_DNA"/>
</dbReference>
<reference evidence="1 2" key="1">
    <citation type="submission" date="2019-06" db="EMBL/GenBank/DDBJ databases">
        <title>Genome Sequence of the Brown Rot Fungal Pathogen Monilinia fructicola.</title>
        <authorList>
            <person name="De Miccolis Angelini R.M."/>
            <person name="Landi L."/>
            <person name="Abate D."/>
            <person name="Pollastro S."/>
            <person name="Romanazzi G."/>
            <person name="Faretra F."/>
        </authorList>
    </citation>
    <scope>NUCLEOTIDE SEQUENCE [LARGE SCALE GENOMIC DNA]</scope>
    <source>
        <strain evidence="1 2">Mfrc123</strain>
    </source>
</reference>
<name>A0A5M9JSD4_MONFR</name>
<keyword evidence="2" id="KW-1185">Reference proteome</keyword>